<sequence>MRKAGRSVCLFWGNCSAHHIDDVELGNVCLGFFPSKCTSMLQPLDQGVIRSVTCAYRARLIQHLLLNLQLKHRTVVDMFMALEMVAAAWVATSPAVIGNCFKHAGFIATRQESCGNPAASQEDSPEGARDDSADGAVPPLLAHAWDELSAVSDGVPNGLSIDEFVCVDEGVVHEEMTDEVIISRVCEGADHHQIPNHKKTANPQDVLNAFDVIRSTWQ</sequence>
<evidence type="ECO:0000313" key="1">
    <source>
        <dbReference type="EMBL" id="KAH7978270.1"/>
    </source>
</evidence>
<protein>
    <submittedName>
        <fullName evidence="1">Uncharacterized protein</fullName>
    </submittedName>
</protein>
<proteinExistence type="predicted"/>
<dbReference type="Proteomes" id="UP000821865">
    <property type="component" value="Chromosome 1"/>
</dbReference>
<gene>
    <name evidence="1" type="ORF">HPB49_004945</name>
</gene>
<name>A0ACB8DUV7_DERSI</name>
<comment type="caution">
    <text evidence="1">The sequence shown here is derived from an EMBL/GenBank/DDBJ whole genome shotgun (WGS) entry which is preliminary data.</text>
</comment>
<organism evidence="1 2">
    <name type="scientific">Dermacentor silvarum</name>
    <name type="common">Tick</name>
    <dbReference type="NCBI Taxonomy" id="543639"/>
    <lineage>
        <taxon>Eukaryota</taxon>
        <taxon>Metazoa</taxon>
        <taxon>Ecdysozoa</taxon>
        <taxon>Arthropoda</taxon>
        <taxon>Chelicerata</taxon>
        <taxon>Arachnida</taxon>
        <taxon>Acari</taxon>
        <taxon>Parasitiformes</taxon>
        <taxon>Ixodida</taxon>
        <taxon>Ixodoidea</taxon>
        <taxon>Ixodidae</taxon>
        <taxon>Rhipicephalinae</taxon>
        <taxon>Dermacentor</taxon>
    </lineage>
</organism>
<reference evidence="1" key="1">
    <citation type="submission" date="2020-05" db="EMBL/GenBank/DDBJ databases">
        <title>Large-scale comparative analyses of tick genomes elucidate their genetic diversity and vector capacities.</title>
        <authorList>
            <person name="Jia N."/>
            <person name="Wang J."/>
            <person name="Shi W."/>
            <person name="Du L."/>
            <person name="Sun Y."/>
            <person name="Zhan W."/>
            <person name="Jiang J."/>
            <person name="Wang Q."/>
            <person name="Zhang B."/>
            <person name="Ji P."/>
            <person name="Sakyi L.B."/>
            <person name="Cui X."/>
            <person name="Yuan T."/>
            <person name="Jiang B."/>
            <person name="Yang W."/>
            <person name="Lam T.T.-Y."/>
            <person name="Chang Q."/>
            <person name="Ding S."/>
            <person name="Wang X."/>
            <person name="Zhu J."/>
            <person name="Ruan X."/>
            <person name="Zhao L."/>
            <person name="Wei J."/>
            <person name="Que T."/>
            <person name="Du C."/>
            <person name="Cheng J."/>
            <person name="Dai P."/>
            <person name="Han X."/>
            <person name="Huang E."/>
            <person name="Gao Y."/>
            <person name="Liu J."/>
            <person name="Shao H."/>
            <person name="Ye R."/>
            <person name="Li L."/>
            <person name="Wei W."/>
            <person name="Wang X."/>
            <person name="Wang C."/>
            <person name="Yang T."/>
            <person name="Huo Q."/>
            <person name="Li W."/>
            <person name="Guo W."/>
            <person name="Chen H."/>
            <person name="Zhou L."/>
            <person name="Ni X."/>
            <person name="Tian J."/>
            <person name="Zhou Y."/>
            <person name="Sheng Y."/>
            <person name="Liu T."/>
            <person name="Pan Y."/>
            <person name="Xia L."/>
            <person name="Li J."/>
            <person name="Zhao F."/>
            <person name="Cao W."/>
        </authorList>
    </citation>
    <scope>NUCLEOTIDE SEQUENCE</scope>
    <source>
        <strain evidence="1">Dsil-2018</strain>
    </source>
</reference>
<accession>A0ACB8DUV7</accession>
<dbReference type="EMBL" id="CM023470">
    <property type="protein sequence ID" value="KAH7978270.1"/>
    <property type="molecule type" value="Genomic_DNA"/>
</dbReference>
<keyword evidence="2" id="KW-1185">Reference proteome</keyword>
<evidence type="ECO:0000313" key="2">
    <source>
        <dbReference type="Proteomes" id="UP000821865"/>
    </source>
</evidence>